<dbReference type="GeneID" id="105156249"/>
<protein>
    <submittedName>
        <fullName evidence="7">Uncharacterized protein LOC105156249</fullName>
    </submittedName>
</protein>
<dbReference type="AlphaFoldDB" id="A0A6I9SMB3"/>
<keyword evidence="6" id="KW-1185">Reference proteome</keyword>
<accession>A0A6I9SMB3</accession>
<name>A0A6I9SMB3_SESIN</name>
<dbReference type="PROSITE" id="PS51504">
    <property type="entry name" value="H15"/>
    <property type="match status" value="1"/>
</dbReference>
<dbReference type="Pfam" id="PF00538">
    <property type="entry name" value="Linker_histone"/>
    <property type="match status" value="1"/>
</dbReference>
<evidence type="ECO:0000259" key="5">
    <source>
        <dbReference type="PROSITE" id="PS51504"/>
    </source>
</evidence>
<evidence type="ECO:0000256" key="4">
    <source>
        <dbReference type="SAM" id="MobiDB-lite"/>
    </source>
</evidence>
<proteinExistence type="predicted"/>
<dbReference type="Gene3D" id="1.10.10.10">
    <property type="entry name" value="Winged helix-like DNA-binding domain superfamily/Winged helix DNA-binding domain"/>
    <property type="match status" value="1"/>
</dbReference>
<feature type="compositionally biased region" description="Basic residues" evidence="4">
    <location>
        <begin position="1"/>
        <end position="10"/>
    </location>
</feature>
<dbReference type="GO" id="GO:0003690">
    <property type="term" value="F:double-stranded DNA binding"/>
    <property type="evidence" value="ECO:0007669"/>
    <property type="project" value="TreeGrafter"/>
</dbReference>
<evidence type="ECO:0000256" key="3">
    <source>
        <dbReference type="ARBA" id="ARBA00023242"/>
    </source>
</evidence>
<dbReference type="GO" id="GO:0006334">
    <property type="term" value="P:nucleosome assembly"/>
    <property type="evidence" value="ECO:0007669"/>
    <property type="project" value="InterPro"/>
</dbReference>
<reference evidence="7" key="1">
    <citation type="submission" date="2025-08" db="UniProtKB">
        <authorList>
            <consortium name="RefSeq"/>
        </authorList>
    </citation>
    <scope>IDENTIFICATION</scope>
</reference>
<dbReference type="InterPro" id="IPR036388">
    <property type="entry name" value="WH-like_DNA-bd_sf"/>
</dbReference>
<feature type="compositionally biased region" description="Polar residues" evidence="4">
    <location>
        <begin position="11"/>
        <end position="28"/>
    </location>
</feature>
<dbReference type="SUPFAM" id="SSF46785">
    <property type="entry name" value="Winged helix' DNA-binding domain"/>
    <property type="match status" value="1"/>
</dbReference>
<dbReference type="PANTHER" id="PTHR11467:SF109">
    <property type="entry name" value="H15 DOMAIN-CONTAINING PROTEIN"/>
    <property type="match status" value="1"/>
</dbReference>
<feature type="compositionally biased region" description="Polar residues" evidence="4">
    <location>
        <begin position="417"/>
        <end position="433"/>
    </location>
</feature>
<organism evidence="6 7">
    <name type="scientific">Sesamum indicum</name>
    <name type="common">Oriental sesame</name>
    <name type="synonym">Sesamum orientale</name>
    <dbReference type="NCBI Taxonomy" id="4182"/>
    <lineage>
        <taxon>Eukaryota</taxon>
        <taxon>Viridiplantae</taxon>
        <taxon>Streptophyta</taxon>
        <taxon>Embryophyta</taxon>
        <taxon>Tracheophyta</taxon>
        <taxon>Spermatophyta</taxon>
        <taxon>Magnoliopsida</taxon>
        <taxon>eudicotyledons</taxon>
        <taxon>Gunneridae</taxon>
        <taxon>Pentapetalae</taxon>
        <taxon>asterids</taxon>
        <taxon>lamiids</taxon>
        <taxon>Lamiales</taxon>
        <taxon>Pedaliaceae</taxon>
        <taxon>Sesamum</taxon>
    </lineage>
</organism>
<dbReference type="InterPro" id="IPR036390">
    <property type="entry name" value="WH_DNA-bd_sf"/>
</dbReference>
<keyword evidence="3" id="KW-0539">Nucleus</keyword>
<dbReference type="KEGG" id="sind:105156249"/>
<dbReference type="GO" id="GO:0005730">
    <property type="term" value="C:nucleolus"/>
    <property type="evidence" value="ECO:0007669"/>
    <property type="project" value="TreeGrafter"/>
</dbReference>
<feature type="region of interest" description="Disordered" evidence="4">
    <location>
        <begin position="526"/>
        <end position="563"/>
    </location>
</feature>
<evidence type="ECO:0000313" key="6">
    <source>
        <dbReference type="Proteomes" id="UP000504604"/>
    </source>
</evidence>
<feature type="compositionally biased region" description="Basic and acidic residues" evidence="4">
    <location>
        <begin position="545"/>
        <end position="562"/>
    </location>
</feature>
<gene>
    <name evidence="7" type="primary">LOC105156249</name>
</gene>
<dbReference type="RefSeq" id="XP_011070626.1">
    <property type="nucleotide sequence ID" value="XM_011072324.2"/>
</dbReference>
<feature type="region of interest" description="Disordered" evidence="4">
    <location>
        <begin position="282"/>
        <end position="306"/>
    </location>
</feature>
<feature type="region of interest" description="Disordered" evidence="4">
    <location>
        <begin position="1"/>
        <end position="29"/>
    </location>
</feature>
<feature type="compositionally biased region" description="Basic residues" evidence="4">
    <location>
        <begin position="579"/>
        <end position="595"/>
    </location>
</feature>
<feature type="region of interest" description="Disordered" evidence="4">
    <location>
        <begin position="579"/>
        <end position="601"/>
    </location>
</feature>
<feature type="compositionally biased region" description="Basic residues" evidence="4">
    <location>
        <begin position="401"/>
        <end position="416"/>
    </location>
</feature>
<keyword evidence="2" id="KW-0238">DNA-binding</keyword>
<feature type="domain" description="H15" evidence="5">
    <location>
        <begin position="77"/>
        <end position="147"/>
    </location>
</feature>
<dbReference type="GO" id="GO:0000786">
    <property type="term" value="C:nucleosome"/>
    <property type="evidence" value="ECO:0007669"/>
    <property type="project" value="InterPro"/>
</dbReference>
<dbReference type="GO" id="GO:0031492">
    <property type="term" value="F:nucleosomal DNA binding"/>
    <property type="evidence" value="ECO:0007669"/>
    <property type="project" value="TreeGrafter"/>
</dbReference>
<dbReference type="InterPro" id="IPR005818">
    <property type="entry name" value="Histone_H1/H5_H15"/>
</dbReference>
<sequence length="601" mass="69966">MDGRRHHRRSSTLYKETLLQNPTNSLDQTTHKRAMEKFREVVFKLAETHPNAALTPAARTLLQDRFNQFASQYKTPDHPPYSAMIERALQELNDRRGSSEDSISQFLEKAYNNLPWADSALLKHHLQKLYESGDIVITRDKKYMLAAQNPSLKSSTKVKRKSSRRKWRWDWERQRNWQRKKQLLMKRNQQKGEKVEVVEKCGESDDKEQQLFDHGVHNEDEQVKDDQTRRLVSCYDGENGACGNPSFLPTEANEKYSVEARPQQQEIGPSEVVEADIWAAQTQEQDERPEPPTPERPPGFESIGVENLRRTNSSDLAIASDKEFFESARTLRQKRRWSLRSRKPKAGSIISLELVTSLDSDEHSNPERPQNLRIEKMHQEKQQSELVKVDDLEVTESVKDRKFKGKQKYGRRRKTMSKQSENATDASKNSYQPTELWPEHPLEPYTTTDSTVFTSNQSELQFLREQEPKGLTRRRRSLRARPAKYEVARNANFLDISRPQDCREDRPEMVSRHRPKKMDYGLLVSGSKQKLEEEHSRKRGLGRSVKCDSARPPKDETKRADTKGVPFISTVVLALEQTKHRRPVKSPKIRRCWRRAKSDTG</sequence>
<dbReference type="GO" id="GO:0045910">
    <property type="term" value="P:negative regulation of DNA recombination"/>
    <property type="evidence" value="ECO:0007669"/>
    <property type="project" value="TreeGrafter"/>
</dbReference>
<dbReference type="GO" id="GO:0030261">
    <property type="term" value="P:chromosome condensation"/>
    <property type="evidence" value="ECO:0007669"/>
    <property type="project" value="TreeGrafter"/>
</dbReference>
<feature type="region of interest" description="Disordered" evidence="4">
    <location>
        <begin position="400"/>
        <end position="449"/>
    </location>
</feature>
<comment type="subcellular location">
    <subcellularLocation>
        <location evidence="1">Nucleus</location>
    </subcellularLocation>
</comment>
<dbReference type="Proteomes" id="UP000504604">
    <property type="component" value="Linkage group LG2"/>
</dbReference>
<evidence type="ECO:0000256" key="2">
    <source>
        <dbReference type="ARBA" id="ARBA00023125"/>
    </source>
</evidence>
<dbReference type="PANTHER" id="PTHR11467">
    <property type="entry name" value="HISTONE H1"/>
    <property type="match status" value="1"/>
</dbReference>
<dbReference type="OrthoDB" id="1110759at2759"/>
<dbReference type="SMART" id="SM00526">
    <property type="entry name" value="H15"/>
    <property type="match status" value="1"/>
</dbReference>
<dbReference type="InParanoid" id="A0A6I9SMB3"/>
<evidence type="ECO:0000256" key="1">
    <source>
        <dbReference type="ARBA" id="ARBA00004123"/>
    </source>
</evidence>
<evidence type="ECO:0000313" key="7">
    <source>
        <dbReference type="RefSeq" id="XP_011070626.1"/>
    </source>
</evidence>